<name>A0A077ZQK5_STYLE</name>
<reference evidence="2 3" key="1">
    <citation type="submission" date="2014-06" db="EMBL/GenBank/DDBJ databases">
        <authorList>
            <person name="Swart Estienne"/>
        </authorList>
    </citation>
    <scope>NUCLEOTIDE SEQUENCE [LARGE SCALE GENOMIC DNA]</scope>
    <source>
        <strain evidence="2 3">130c</strain>
    </source>
</reference>
<protein>
    <submittedName>
        <fullName evidence="2">Uncharacterized protein</fullName>
    </submittedName>
</protein>
<proteinExistence type="predicted"/>
<evidence type="ECO:0000256" key="1">
    <source>
        <dbReference type="SAM" id="MobiDB-lite"/>
    </source>
</evidence>
<accession>A0A077ZQK5</accession>
<evidence type="ECO:0000313" key="3">
    <source>
        <dbReference type="Proteomes" id="UP000039865"/>
    </source>
</evidence>
<dbReference type="EMBL" id="CCKQ01001104">
    <property type="protein sequence ID" value="CDW72203.1"/>
    <property type="molecule type" value="Genomic_DNA"/>
</dbReference>
<keyword evidence="3" id="KW-1185">Reference proteome</keyword>
<feature type="region of interest" description="Disordered" evidence="1">
    <location>
        <begin position="1"/>
        <end position="29"/>
    </location>
</feature>
<dbReference type="Proteomes" id="UP000039865">
    <property type="component" value="Unassembled WGS sequence"/>
</dbReference>
<evidence type="ECO:0000313" key="2">
    <source>
        <dbReference type="EMBL" id="CDW72203.1"/>
    </source>
</evidence>
<sequence length="484" mass="55629">MALYQQSHASRNPRLTSSQSTKTLKIPTTQTQEKLLGMKQAPKINHYMQKTPSQQSLNHKNLKNIHHTSTRNNQSNEGMKKLLSSCENLKLNISPQRSLALDQINSFSTHFTLQGSQTTRTTTATAIANKDKVSQIPLNQKQQQSARLFKTKANSRNAMNNCVTQQSQDSNNNCIFNTILDLNLPIKNSLVLQLSKKDCNLPKAKQNNNTKKEQQKLLNRSKSFEQMHFYQSVSSSSNILRQSQIDYQQNNNMEPISSIIEMSDLSQHQGYPSEFNQMDRYQKQDLSESENISAINRCFDYLASQKQALLFECLESQELNKISANQLIGNQSDSYNQDSTLLQCIDEKICNRVQLGQSNKNKSIDLSKCAKQIYQTRSKKKMIQNENSNSNLLHKHYTSISQQTKENEFSKIKLKNQRDSKFYEIKEKPINEENLLSPNKVFKYDATKYNIDQQIIRQFKNNHNKISVIKGDQTFSLIDSDSNC</sequence>
<organism evidence="2 3">
    <name type="scientific">Stylonychia lemnae</name>
    <name type="common">Ciliate</name>
    <dbReference type="NCBI Taxonomy" id="5949"/>
    <lineage>
        <taxon>Eukaryota</taxon>
        <taxon>Sar</taxon>
        <taxon>Alveolata</taxon>
        <taxon>Ciliophora</taxon>
        <taxon>Intramacronucleata</taxon>
        <taxon>Spirotrichea</taxon>
        <taxon>Stichotrichia</taxon>
        <taxon>Sporadotrichida</taxon>
        <taxon>Oxytrichidae</taxon>
        <taxon>Stylonychinae</taxon>
        <taxon>Stylonychia</taxon>
    </lineage>
</organism>
<gene>
    <name evidence="2" type="primary">Contig4260.g4564</name>
    <name evidence="2" type="ORF">STYLEM_1160</name>
</gene>
<dbReference type="AlphaFoldDB" id="A0A077ZQK5"/>
<dbReference type="InParanoid" id="A0A077ZQK5"/>